<dbReference type="GO" id="GO:0033177">
    <property type="term" value="C:proton-transporting two-sector ATPase complex, proton-transporting domain"/>
    <property type="evidence" value="ECO:0007669"/>
    <property type="project" value="InterPro"/>
</dbReference>
<evidence type="ECO:0000256" key="2">
    <source>
        <dbReference type="ARBA" id="ARBA00006704"/>
    </source>
</evidence>
<organism evidence="15 16">
    <name type="scientific">Candidatus Caccosoma faecigallinarum</name>
    <dbReference type="NCBI Taxonomy" id="2840720"/>
    <lineage>
        <taxon>Bacteria</taxon>
        <taxon>Bacillati</taxon>
        <taxon>Bacillota</taxon>
        <taxon>Bacillota incertae sedis</taxon>
        <taxon>Candidatus Caccosoma</taxon>
    </lineage>
</organism>
<dbReference type="SUPFAM" id="SSF81333">
    <property type="entry name" value="F1F0 ATP synthase subunit C"/>
    <property type="match status" value="1"/>
</dbReference>
<dbReference type="PANTHER" id="PTHR10031">
    <property type="entry name" value="ATP SYNTHASE LIPID-BINDING PROTEIN, MITOCHONDRIAL"/>
    <property type="match status" value="1"/>
</dbReference>
<dbReference type="HAMAP" id="MF_01396">
    <property type="entry name" value="ATP_synth_c_bact"/>
    <property type="match status" value="1"/>
</dbReference>
<dbReference type="InterPro" id="IPR002379">
    <property type="entry name" value="ATPase_proteolipid_c-like_dom"/>
</dbReference>
<evidence type="ECO:0000256" key="4">
    <source>
        <dbReference type="ARBA" id="ARBA00022547"/>
    </source>
</evidence>
<dbReference type="CDD" id="cd18184">
    <property type="entry name" value="ATP-synt_Fo_c_NaATPase"/>
    <property type="match status" value="1"/>
</dbReference>
<evidence type="ECO:0000256" key="12">
    <source>
        <dbReference type="ARBA" id="ARBA00025198"/>
    </source>
</evidence>
<dbReference type="NCBIfam" id="TIGR01260">
    <property type="entry name" value="ATP_synt_c"/>
    <property type="match status" value="1"/>
</dbReference>
<evidence type="ECO:0000256" key="13">
    <source>
        <dbReference type="HAMAP-Rule" id="MF_01396"/>
    </source>
</evidence>
<keyword evidence="11 13" id="KW-0066">ATP synthesis</keyword>
<feature type="domain" description="V-ATPase proteolipid subunit C-like" evidence="14">
    <location>
        <begin position="10"/>
        <end position="72"/>
    </location>
</feature>
<reference evidence="15" key="2">
    <citation type="journal article" date="2021" name="PeerJ">
        <title>Extensive microbial diversity within the chicken gut microbiome revealed by metagenomics and culture.</title>
        <authorList>
            <person name="Gilroy R."/>
            <person name="Ravi A."/>
            <person name="Getino M."/>
            <person name="Pursley I."/>
            <person name="Horton D.L."/>
            <person name="Alikhan N.F."/>
            <person name="Baker D."/>
            <person name="Gharbi K."/>
            <person name="Hall N."/>
            <person name="Watson M."/>
            <person name="Adriaenssens E.M."/>
            <person name="Foster-Nyarko E."/>
            <person name="Jarju S."/>
            <person name="Secka A."/>
            <person name="Antonio M."/>
            <person name="Oren A."/>
            <person name="Chaudhuri R.R."/>
            <person name="La Ragione R."/>
            <person name="Hildebrand F."/>
            <person name="Pallen M.J."/>
        </authorList>
    </citation>
    <scope>NUCLEOTIDE SEQUENCE</scope>
    <source>
        <strain evidence="15">14508</strain>
    </source>
</reference>
<comment type="function">
    <text evidence="13">Key component of the F(0) channel; it plays a direct role in translocation across the membrane. A homomeric c-ring of between 10-14 subunits forms the central stalk rotor element with the F(1) delta and epsilon subunits.</text>
</comment>
<proteinExistence type="inferred from homology"/>
<evidence type="ECO:0000256" key="11">
    <source>
        <dbReference type="ARBA" id="ARBA00023310"/>
    </source>
</evidence>
<dbReference type="Proteomes" id="UP000886893">
    <property type="component" value="Unassembled WGS sequence"/>
</dbReference>
<sequence length="76" mass="7557">MSVGKGLAAIGAGIAVFTGFGSGIGEGNIAAHAMDAIGRNPEAASVIRSNMILGIALAETTGIYGFAIAFLIIFVM</sequence>
<keyword evidence="13" id="KW-1003">Cell membrane</keyword>
<dbReference type="InterPro" id="IPR020537">
    <property type="entry name" value="ATP_synth_F0_csu_DDCD_BS"/>
</dbReference>
<dbReference type="GO" id="GO:0005886">
    <property type="term" value="C:plasma membrane"/>
    <property type="evidence" value="ECO:0007669"/>
    <property type="project" value="UniProtKB-SubCell"/>
</dbReference>
<dbReference type="InterPro" id="IPR005953">
    <property type="entry name" value="ATP_synth_csu_bac/chlpt"/>
</dbReference>
<dbReference type="AlphaFoldDB" id="A0A9D1G7X0"/>
<reference evidence="15" key="1">
    <citation type="submission" date="2020-10" db="EMBL/GenBank/DDBJ databases">
        <authorList>
            <person name="Gilroy R."/>
        </authorList>
    </citation>
    <scope>NUCLEOTIDE SEQUENCE</scope>
    <source>
        <strain evidence="15">14508</strain>
    </source>
</reference>
<evidence type="ECO:0000313" key="15">
    <source>
        <dbReference type="EMBL" id="HIT17311.1"/>
    </source>
</evidence>
<comment type="caution">
    <text evidence="13">Lacks conserved residue(s) required for the propagation of feature annotation.</text>
</comment>
<comment type="similarity">
    <text evidence="2 13">Belongs to the ATPase C chain family.</text>
</comment>
<dbReference type="InterPro" id="IPR000454">
    <property type="entry name" value="ATP_synth_F0_csu"/>
</dbReference>
<comment type="function">
    <text evidence="12 13">F(1)F(0) ATP synthase produces ATP from ADP in the presence of a proton or sodium gradient. F-type ATPases consist of two structural domains, F(1) containing the extramembraneous catalytic core and F(0) containing the membrane proton channel, linked together by a central stalk and a peripheral stalk. During catalysis, ATP synthesis in the catalytic domain of F(1) is coupled via a rotary mechanism of the central stalk subunits to proton translocation.</text>
</comment>
<dbReference type="GO" id="GO:0046933">
    <property type="term" value="F:proton-transporting ATP synthase activity, rotational mechanism"/>
    <property type="evidence" value="ECO:0007669"/>
    <property type="project" value="UniProtKB-UniRule"/>
</dbReference>
<evidence type="ECO:0000256" key="8">
    <source>
        <dbReference type="ARBA" id="ARBA00023065"/>
    </source>
</evidence>
<keyword evidence="5 13" id="KW-0812">Transmembrane</keyword>
<dbReference type="PROSITE" id="PS00605">
    <property type="entry name" value="ATPASE_C"/>
    <property type="match status" value="1"/>
</dbReference>
<evidence type="ECO:0000313" key="16">
    <source>
        <dbReference type="Proteomes" id="UP000886893"/>
    </source>
</evidence>
<evidence type="ECO:0000256" key="10">
    <source>
        <dbReference type="ARBA" id="ARBA00023136"/>
    </source>
</evidence>
<keyword evidence="6 13" id="KW-0375">Hydrogen ion transport</keyword>
<comment type="subcellular location">
    <subcellularLocation>
        <location evidence="13">Cell membrane</location>
        <topology evidence="13">Multi-pass membrane protein</topology>
    </subcellularLocation>
    <subcellularLocation>
        <location evidence="1">Membrane</location>
        <topology evidence="1">Multi-pass membrane protein</topology>
    </subcellularLocation>
</comment>
<evidence type="ECO:0000256" key="9">
    <source>
        <dbReference type="ARBA" id="ARBA00023121"/>
    </source>
</evidence>
<comment type="caution">
    <text evidence="15">The sequence shown here is derived from an EMBL/GenBank/DDBJ whole genome shotgun (WGS) entry which is preliminary data.</text>
</comment>
<feature type="site" description="Reversibly protonated during proton transport" evidence="13">
    <location>
        <position position="59"/>
    </location>
</feature>
<dbReference type="InterPro" id="IPR038662">
    <property type="entry name" value="ATP_synth_F0_csu_sf"/>
</dbReference>
<evidence type="ECO:0000256" key="1">
    <source>
        <dbReference type="ARBA" id="ARBA00004141"/>
    </source>
</evidence>
<dbReference type="Gene3D" id="1.20.20.10">
    <property type="entry name" value="F1F0 ATP synthase subunit C"/>
    <property type="match status" value="1"/>
</dbReference>
<keyword evidence="4 13" id="KW-0138">CF(0)</keyword>
<gene>
    <name evidence="13 15" type="primary">atpE</name>
    <name evidence="15" type="ORF">IAD04_02885</name>
</gene>
<keyword evidence="3 13" id="KW-0813">Transport</keyword>
<dbReference type="PRINTS" id="PR00124">
    <property type="entry name" value="ATPASEC"/>
</dbReference>
<dbReference type="EMBL" id="DVKI01000093">
    <property type="protein sequence ID" value="HIT17311.1"/>
    <property type="molecule type" value="Genomic_DNA"/>
</dbReference>
<keyword evidence="10 13" id="KW-0472">Membrane</keyword>
<name>A0A9D1G7X0_9FIRM</name>
<dbReference type="PANTHER" id="PTHR10031:SF0">
    <property type="entry name" value="ATPASE PROTEIN 9"/>
    <property type="match status" value="1"/>
</dbReference>
<feature type="transmembrane region" description="Helical" evidence="13">
    <location>
        <begin position="51"/>
        <end position="75"/>
    </location>
</feature>
<evidence type="ECO:0000256" key="5">
    <source>
        <dbReference type="ARBA" id="ARBA00022692"/>
    </source>
</evidence>
<dbReference type="Pfam" id="PF00137">
    <property type="entry name" value="ATP-synt_C"/>
    <property type="match status" value="1"/>
</dbReference>
<evidence type="ECO:0000256" key="3">
    <source>
        <dbReference type="ARBA" id="ARBA00022448"/>
    </source>
</evidence>
<protein>
    <recommendedName>
        <fullName evidence="13">ATP synthase subunit c</fullName>
    </recommendedName>
    <alternativeName>
        <fullName evidence="13">ATP synthase F(0) sector subunit c</fullName>
    </alternativeName>
    <alternativeName>
        <fullName evidence="13">F-type ATPase subunit c</fullName>
        <shortName evidence="13">F-ATPase subunit c</shortName>
    </alternativeName>
    <alternativeName>
        <fullName evidence="13">Lipid-binding protein</fullName>
    </alternativeName>
</protein>
<keyword evidence="9 13" id="KW-0446">Lipid-binding</keyword>
<evidence type="ECO:0000259" key="14">
    <source>
        <dbReference type="Pfam" id="PF00137"/>
    </source>
</evidence>
<keyword evidence="7 13" id="KW-1133">Transmembrane helix</keyword>
<keyword evidence="8 13" id="KW-0406">Ion transport</keyword>
<accession>A0A9D1G7X0</accession>
<dbReference type="GO" id="GO:0045259">
    <property type="term" value="C:proton-transporting ATP synthase complex"/>
    <property type="evidence" value="ECO:0007669"/>
    <property type="project" value="UniProtKB-KW"/>
</dbReference>
<dbReference type="InterPro" id="IPR035921">
    <property type="entry name" value="F/V-ATP_Csub_sf"/>
</dbReference>
<evidence type="ECO:0000256" key="6">
    <source>
        <dbReference type="ARBA" id="ARBA00022781"/>
    </source>
</evidence>
<evidence type="ECO:0000256" key="7">
    <source>
        <dbReference type="ARBA" id="ARBA00022989"/>
    </source>
</evidence>
<dbReference type="GO" id="GO:0008289">
    <property type="term" value="F:lipid binding"/>
    <property type="evidence" value="ECO:0007669"/>
    <property type="project" value="UniProtKB-KW"/>
</dbReference>